<feature type="compositionally biased region" description="Basic residues" evidence="1">
    <location>
        <begin position="37"/>
        <end position="52"/>
    </location>
</feature>
<gene>
    <name evidence="2" type="ORF">SMAX5B_008838</name>
</gene>
<evidence type="ECO:0000313" key="2">
    <source>
        <dbReference type="EMBL" id="AWP12234.1"/>
    </source>
</evidence>
<dbReference type="Proteomes" id="UP000246464">
    <property type="component" value="Chromosome 13"/>
</dbReference>
<organism evidence="2 3">
    <name type="scientific">Scophthalmus maximus</name>
    <name type="common">Turbot</name>
    <name type="synonym">Psetta maxima</name>
    <dbReference type="NCBI Taxonomy" id="52904"/>
    <lineage>
        <taxon>Eukaryota</taxon>
        <taxon>Metazoa</taxon>
        <taxon>Chordata</taxon>
        <taxon>Craniata</taxon>
        <taxon>Vertebrata</taxon>
        <taxon>Euteleostomi</taxon>
        <taxon>Actinopterygii</taxon>
        <taxon>Neopterygii</taxon>
        <taxon>Teleostei</taxon>
        <taxon>Neoteleostei</taxon>
        <taxon>Acanthomorphata</taxon>
        <taxon>Carangaria</taxon>
        <taxon>Pleuronectiformes</taxon>
        <taxon>Pleuronectoidei</taxon>
        <taxon>Scophthalmidae</taxon>
        <taxon>Scophthalmus</taxon>
    </lineage>
</organism>
<protein>
    <submittedName>
        <fullName evidence="2">Uncharacterized protein</fullName>
    </submittedName>
</protein>
<dbReference type="EMBL" id="CP026255">
    <property type="protein sequence ID" value="AWP12234.1"/>
    <property type="molecule type" value="Genomic_DNA"/>
</dbReference>
<feature type="region of interest" description="Disordered" evidence="1">
    <location>
        <begin position="31"/>
        <end position="52"/>
    </location>
</feature>
<evidence type="ECO:0000313" key="3">
    <source>
        <dbReference type="Proteomes" id="UP000246464"/>
    </source>
</evidence>
<dbReference type="AlphaFoldDB" id="A0A2U9C6Q9"/>
<sequence>MPVAYQYKYLSSSSTEKRLPPLGHIQHVTAQTPGWSRRSRPLHTEARHKHSA</sequence>
<accession>A0A2U9C6Q9</accession>
<proteinExistence type="predicted"/>
<name>A0A2U9C6Q9_SCOMX</name>
<keyword evidence="3" id="KW-1185">Reference proteome</keyword>
<reference evidence="2 3" key="1">
    <citation type="submission" date="2017-12" db="EMBL/GenBank/DDBJ databases">
        <title>Integrating genomic resources of turbot (Scophthalmus maximus) in depth evaluation of genetic and physical mapping variation across individuals.</title>
        <authorList>
            <person name="Martinez P."/>
        </authorList>
    </citation>
    <scope>NUCLEOTIDE SEQUENCE [LARGE SCALE GENOMIC DNA]</scope>
</reference>
<evidence type="ECO:0000256" key="1">
    <source>
        <dbReference type="SAM" id="MobiDB-lite"/>
    </source>
</evidence>